<evidence type="ECO:0008006" key="4">
    <source>
        <dbReference type="Google" id="ProtNLM"/>
    </source>
</evidence>
<proteinExistence type="predicted"/>
<evidence type="ECO:0000256" key="1">
    <source>
        <dbReference type="SAM" id="Phobius"/>
    </source>
</evidence>
<evidence type="ECO:0000313" key="2">
    <source>
        <dbReference type="EMBL" id="KAF0255752.1"/>
    </source>
</evidence>
<sequence length="156" mass="17791">MTPSNEPPVPGRKRQIVAGNTALIATLCLDLQALDWKQYLLILIAVVGFIYAGLLEWEQHKAHKEWIKTQPSLSLEGAPPYPRYKETIAFLVAILAFFGLCGYCIPRREIGLTGHELWVLVLMPVSAVGFWYARRIQKQYDKVYSKWRESRESNAG</sequence>
<dbReference type="AlphaFoldDB" id="A0A7V8J5M4"/>
<keyword evidence="1" id="KW-0812">Transmembrane</keyword>
<feature type="transmembrane region" description="Helical" evidence="1">
    <location>
        <begin position="39"/>
        <end position="57"/>
    </location>
</feature>
<gene>
    <name evidence="2" type="ORF">GN299_06585</name>
</gene>
<protein>
    <recommendedName>
        <fullName evidence="4">Transmembrane protein</fullName>
    </recommendedName>
</protein>
<accession>A0A7V8J5M4</accession>
<dbReference type="Proteomes" id="UP000442695">
    <property type="component" value="Unassembled WGS sequence"/>
</dbReference>
<dbReference type="RefSeq" id="WP_156858646.1">
    <property type="nucleotide sequence ID" value="NZ_WOWR01000005.1"/>
</dbReference>
<name>A0A7V8J5M4_PSEPU</name>
<keyword evidence="1" id="KW-0472">Membrane</keyword>
<keyword evidence="1" id="KW-1133">Transmembrane helix</keyword>
<reference evidence="2 3" key="1">
    <citation type="submission" date="2019-12" db="EMBL/GenBank/DDBJ databases">
        <authorList>
            <person name="Woiski C."/>
        </authorList>
    </citation>
    <scope>NUCLEOTIDE SEQUENCE [LARGE SCALE GENOMIC DNA]</scope>
    <source>
        <strain evidence="2 3">BOE100</strain>
    </source>
</reference>
<dbReference type="EMBL" id="WOWR01000005">
    <property type="protein sequence ID" value="KAF0255752.1"/>
    <property type="molecule type" value="Genomic_DNA"/>
</dbReference>
<feature type="transmembrane region" description="Helical" evidence="1">
    <location>
        <begin position="117"/>
        <end position="133"/>
    </location>
</feature>
<feature type="transmembrane region" description="Helical" evidence="1">
    <location>
        <begin position="88"/>
        <end position="105"/>
    </location>
</feature>
<organism evidence="2 3">
    <name type="scientific">Pseudomonas putida</name>
    <name type="common">Arthrobacter siderocapsulatus</name>
    <dbReference type="NCBI Taxonomy" id="303"/>
    <lineage>
        <taxon>Bacteria</taxon>
        <taxon>Pseudomonadati</taxon>
        <taxon>Pseudomonadota</taxon>
        <taxon>Gammaproteobacteria</taxon>
        <taxon>Pseudomonadales</taxon>
        <taxon>Pseudomonadaceae</taxon>
        <taxon>Pseudomonas</taxon>
    </lineage>
</organism>
<evidence type="ECO:0000313" key="3">
    <source>
        <dbReference type="Proteomes" id="UP000442695"/>
    </source>
</evidence>
<comment type="caution">
    <text evidence="2">The sequence shown here is derived from an EMBL/GenBank/DDBJ whole genome shotgun (WGS) entry which is preliminary data.</text>
</comment>